<dbReference type="Pfam" id="PF01361">
    <property type="entry name" value="Tautomerase"/>
    <property type="match status" value="1"/>
</dbReference>
<dbReference type="Proteomes" id="UP001422759">
    <property type="component" value="Unassembled WGS sequence"/>
</dbReference>
<keyword evidence="5" id="KW-1185">Reference proteome</keyword>
<keyword evidence="2" id="KW-0413">Isomerase</keyword>
<organism evidence="4 5">
    <name type="scientific">Kitasatospora kazusensis</name>
    <dbReference type="NCBI Taxonomy" id="407974"/>
    <lineage>
        <taxon>Bacteria</taxon>
        <taxon>Bacillati</taxon>
        <taxon>Actinomycetota</taxon>
        <taxon>Actinomycetes</taxon>
        <taxon>Kitasatosporales</taxon>
        <taxon>Streptomycetaceae</taxon>
        <taxon>Kitasatospora</taxon>
    </lineage>
</organism>
<evidence type="ECO:0000313" key="4">
    <source>
        <dbReference type="EMBL" id="GAA2138957.1"/>
    </source>
</evidence>
<protein>
    <recommendedName>
        <fullName evidence="3">4-oxalocrotonate tautomerase-like domain-containing protein</fullName>
    </recommendedName>
</protein>
<dbReference type="InterPro" id="IPR014347">
    <property type="entry name" value="Tautomerase/MIF_sf"/>
</dbReference>
<feature type="domain" description="4-oxalocrotonate tautomerase-like" evidence="3">
    <location>
        <begin position="44"/>
        <end position="101"/>
    </location>
</feature>
<name>A0ABN2Z9V3_9ACTN</name>
<dbReference type="SUPFAM" id="SSF55331">
    <property type="entry name" value="Tautomerase/MIF"/>
    <property type="match status" value="1"/>
</dbReference>
<dbReference type="PANTHER" id="PTHR35530:SF1">
    <property type="entry name" value="2-HYDROXYMUCONATE TAUTOMERASE"/>
    <property type="match status" value="1"/>
</dbReference>
<evidence type="ECO:0000313" key="5">
    <source>
        <dbReference type="Proteomes" id="UP001422759"/>
    </source>
</evidence>
<comment type="similarity">
    <text evidence="1">Belongs to the 4-oxalocrotonate tautomerase family.</text>
</comment>
<dbReference type="Gene3D" id="3.30.429.10">
    <property type="entry name" value="Macrophage Migration Inhibitory Factor"/>
    <property type="match status" value="1"/>
</dbReference>
<gene>
    <name evidence="4" type="ORF">GCM10009760_20620</name>
</gene>
<proteinExistence type="inferred from homology"/>
<comment type="caution">
    <text evidence="4">The sequence shown here is derived from an EMBL/GenBank/DDBJ whole genome shotgun (WGS) entry which is preliminary data.</text>
</comment>
<dbReference type="PANTHER" id="PTHR35530">
    <property type="entry name" value="TAUTOMERASE-RELATED"/>
    <property type="match status" value="1"/>
</dbReference>
<reference evidence="4 5" key="1">
    <citation type="journal article" date="2019" name="Int. J. Syst. Evol. Microbiol.">
        <title>The Global Catalogue of Microorganisms (GCM) 10K type strain sequencing project: providing services to taxonomists for standard genome sequencing and annotation.</title>
        <authorList>
            <consortium name="The Broad Institute Genomics Platform"/>
            <consortium name="The Broad Institute Genome Sequencing Center for Infectious Disease"/>
            <person name="Wu L."/>
            <person name="Ma J."/>
        </authorList>
    </citation>
    <scope>NUCLEOTIDE SEQUENCE [LARGE SCALE GENOMIC DNA]</scope>
    <source>
        <strain evidence="4 5">JCM 14560</strain>
    </source>
</reference>
<evidence type="ECO:0000259" key="3">
    <source>
        <dbReference type="Pfam" id="PF01361"/>
    </source>
</evidence>
<dbReference type="InterPro" id="IPR004370">
    <property type="entry name" value="4-OT-like_dom"/>
</dbReference>
<evidence type="ECO:0000256" key="1">
    <source>
        <dbReference type="ARBA" id="ARBA00006723"/>
    </source>
</evidence>
<sequence length="117" mass="12146">MGLLATCSRAAPAHLAQPLGAQGRCSSAAARRPPAGVLYGAAMPFINVKQLAGRSEEQIAEITRELTATYARITGVNPDNIWVAVEEVPARNWSAGGVTFAEKAAEKAAAKARATEG</sequence>
<accession>A0ABN2Z9V3</accession>
<dbReference type="EMBL" id="BAAANT010000009">
    <property type="protein sequence ID" value="GAA2138957.1"/>
    <property type="molecule type" value="Genomic_DNA"/>
</dbReference>
<evidence type="ECO:0000256" key="2">
    <source>
        <dbReference type="ARBA" id="ARBA00023235"/>
    </source>
</evidence>